<organism evidence="2 3">
    <name type="scientific">Variovorax boronicumulans</name>
    <dbReference type="NCBI Taxonomy" id="436515"/>
    <lineage>
        <taxon>Bacteria</taxon>
        <taxon>Pseudomonadati</taxon>
        <taxon>Pseudomonadota</taxon>
        <taxon>Betaproteobacteria</taxon>
        <taxon>Burkholderiales</taxon>
        <taxon>Comamonadaceae</taxon>
        <taxon>Variovorax</taxon>
    </lineage>
</organism>
<gene>
    <name evidence="2" type="ORF">J2W31_005669</name>
</gene>
<protein>
    <submittedName>
        <fullName evidence="2">ABC transport system substrate-binding protein</fullName>
    </submittedName>
</protein>
<reference evidence="2" key="1">
    <citation type="submission" date="2023-07" db="EMBL/GenBank/DDBJ databases">
        <title>Sorghum-associated microbial communities from plants grown in Nebraska, USA.</title>
        <authorList>
            <person name="Schachtman D."/>
        </authorList>
    </citation>
    <scope>NUCLEOTIDE SEQUENCE</scope>
    <source>
        <strain evidence="2">DS3754</strain>
    </source>
</reference>
<evidence type="ECO:0000313" key="3">
    <source>
        <dbReference type="Proteomes" id="UP001242045"/>
    </source>
</evidence>
<dbReference type="EMBL" id="JAUSRD010000019">
    <property type="protein sequence ID" value="MDP9896533.1"/>
    <property type="molecule type" value="Genomic_DNA"/>
</dbReference>
<dbReference type="PANTHER" id="PTHR35271:SF1">
    <property type="entry name" value="ABC TRANSPORTER, SUBSTRATE-BINDING LIPOPROTEIN"/>
    <property type="match status" value="1"/>
</dbReference>
<dbReference type="AlphaFoldDB" id="A0AAW8CYT6"/>
<dbReference type="Pfam" id="PF04392">
    <property type="entry name" value="ABC_sub_bind"/>
    <property type="match status" value="1"/>
</dbReference>
<evidence type="ECO:0000313" key="2">
    <source>
        <dbReference type="EMBL" id="MDP9896533.1"/>
    </source>
</evidence>
<proteinExistence type="predicted"/>
<dbReference type="PANTHER" id="PTHR35271">
    <property type="entry name" value="ABC TRANSPORTER, SUBSTRATE-BINDING LIPOPROTEIN-RELATED"/>
    <property type="match status" value="1"/>
</dbReference>
<dbReference type="Gene3D" id="3.40.50.2300">
    <property type="match status" value="1"/>
</dbReference>
<dbReference type="Proteomes" id="UP001242045">
    <property type="component" value="Unassembled WGS sequence"/>
</dbReference>
<accession>A0AAW8CYT6</accession>
<feature type="region of interest" description="Disordered" evidence="1">
    <location>
        <begin position="89"/>
        <end position="116"/>
    </location>
</feature>
<dbReference type="RefSeq" id="WP_306881868.1">
    <property type="nucleotide sequence ID" value="NZ_JAUSRD010000019.1"/>
</dbReference>
<evidence type="ECO:0000256" key="1">
    <source>
        <dbReference type="SAM" id="MobiDB-lite"/>
    </source>
</evidence>
<dbReference type="InterPro" id="IPR007487">
    <property type="entry name" value="ABC_transpt-TYRBP-like"/>
</dbReference>
<name>A0AAW8CYT6_9BURK</name>
<comment type="caution">
    <text evidence="2">The sequence shown here is derived from an EMBL/GenBank/DDBJ whole genome shotgun (WGS) entry which is preliminary data.</text>
</comment>
<sequence>MSVVAKHLFHPFPGRLRGAVRAALAFGLTAGVAVGLLGLSMASRAAAAPSLTVLMSDDNPAHSEFVQQLRAGQEPGGRFELVRLSPTGEMPQGVETASAETEARANAGVRTRSMRPSAADANLTMAVGAAAARAAVERPGQEPLVLAMLSRLDYEALKAASPALKRGDRRVGVLLRDPAMADQLALIHAVLPQKHRIGVVATPESEPLVRELQRAAQGANPAWEVRVEYAPDARSLAAALRTVVPMSDALMVLPDLIGDNQAATLSVLRAGASAGLAVFGASEGLVRSGGLAAAVSTPSQLAQQARLLGQKVAVAGSSNSPLVEAATPATVRVNATVARGLGLRLPEERELTDRLAAPR</sequence>